<keyword evidence="2" id="KW-0902">Two-component regulatory system</keyword>
<evidence type="ECO:0000256" key="2">
    <source>
        <dbReference type="ARBA" id="ARBA00023012"/>
    </source>
</evidence>
<dbReference type="Proteomes" id="UP000199318">
    <property type="component" value="Unassembled WGS sequence"/>
</dbReference>
<evidence type="ECO:0000256" key="6">
    <source>
        <dbReference type="PROSITE-ProRule" id="PRU00169"/>
    </source>
</evidence>
<dbReference type="Gene3D" id="3.40.50.2300">
    <property type="match status" value="1"/>
</dbReference>
<dbReference type="GO" id="GO:0000156">
    <property type="term" value="F:phosphorelay response regulator activity"/>
    <property type="evidence" value="ECO:0007669"/>
    <property type="project" value="TreeGrafter"/>
</dbReference>
<dbReference type="InterPro" id="IPR001867">
    <property type="entry name" value="OmpR/PhoB-type_DNA-bd"/>
</dbReference>
<dbReference type="InterPro" id="IPR036388">
    <property type="entry name" value="WH-like_DNA-bd_sf"/>
</dbReference>
<dbReference type="EMBL" id="FOGV01000056">
    <property type="protein sequence ID" value="SES38630.1"/>
    <property type="molecule type" value="Genomic_DNA"/>
</dbReference>
<dbReference type="SMART" id="SM00448">
    <property type="entry name" value="REC"/>
    <property type="match status" value="1"/>
</dbReference>
<proteinExistence type="predicted"/>
<dbReference type="SMART" id="SM00862">
    <property type="entry name" value="Trans_reg_C"/>
    <property type="match status" value="1"/>
</dbReference>
<feature type="domain" description="Response regulatory" evidence="8">
    <location>
        <begin position="3"/>
        <end position="116"/>
    </location>
</feature>
<dbReference type="InterPro" id="IPR011006">
    <property type="entry name" value="CheY-like_superfamily"/>
</dbReference>
<dbReference type="PROSITE" id="PS50110">
    <property type="entry name" value="RESPONSE_REGULATORY"/>
    <property type="match status" value="1"/>
</dbReference>
<gene>
    <name evidence="10" type="ORF">SAMN05444126_1564</name>
</gene>
<dbReference type="Gene3D" id="1.10.10.10">
    <property type="entry name" value="Winged helix-like DNA-binding domain superfamily/Winged helix DNA-binding domain"/>
    <property type="match status" value="1"/>
</dbReference>
<dbReference type="Gene3D" id="6.10.250.690">
    <property type="match status" value="1"/>
</dbReference>
<dbReference type="InterPro" id="IPR001789">
    <property type="entry name" value="Sig_transdc_resp-reg_receiver"/>
</dbReference>
<evidence type="ECO:0000259" key="9">
    <source>
        <dbReference type="PROSITE" id="PS51755"/>
    </source>
</evidence>
<evidence type="ECO:0000256" key="3">
    <source>
        <dbReference type="ARBA" id="ARBA00023015"/>
    </source>
</evidence>
<dbReference type="GO" id="GO:0000976">
    <property type="term" value="F:transcription cis-regulatory region binding"/>
    <property type="evidence" value="ECO:0007669"/>
    <property type="project" value="TreeGrafter"/>
</dbReference>
<dbReference type="FunFam" id="3.40.50.2300:FF:000001">
    <property type="entry name" value="DNA-binding response regulator PhoB"/>
    <property type="match status" value="1"/>
</dbReference>
<keyword evidence="5" id="KW-0804">Transcription</keyword>
<dbReference type="STRING" id="1464123.SAMN05444126_1564"/>
<dbReference type="GO" id="GO:0032993">
    <property type="term" value="C:protein-DNA complex"/>
    <property type="evidence" value="ECO:0007669"/>
    <property type="project" value="TreeGrafter"/>
</dbReference>
<keyword evidence="11" id="KW-1185">Reference proteome</keyword>
<dbReference type="GO" id="GO:0005829">
    <property type="term" value="C:cytosol"/>
    <property type="evidence" value="ECO:0007669"/>
    <property type="project" value="TreeGrafter"/>
</dbReference>
<dbReference type="GO" id="GO:0006355">
    <property type="term" value="P:regulation of DNA-templated transcription"/>
    <property type="evidence" value="ECO:0007669"/>
    <property type="project" value="InterPro"/>
</dbReference>
<protein>
    <submittedName>
        <fullName evidence="10">DNA-binding response regulator, OmpR family, contains REC and winged-helix (WHTH) domain</fullName>
    </submittedName>
</protein>
<keyword evidence="1 6" id="KW-0597">Phosphoprotein</keyword>
<organism evidence="10 11">
    <name type="scientific">Salisediminibacterium halotolerans</name>
    <dbReference type="NCBI Taxonomy" id="517425"/>
    <lineage>
        <taxon>Bacteria</taxon>
        <taxon>Bacillati</taxon>
        <taxon>Bacillota</taxon>
        <taxon>Bacilli</taxon>
        <taxon>Bacillales</taxon>
        <taxon>Bacillaceae</taxon>
        <taxon>Salisediminibacterium</taxon>
    </lineage>
</organism>
<keyword evidence="3" id="KW-0805">Transcription regulation</keyword>
<dbReference type="CDD" id="cd00383">
    <property type="entry name" value="trans_reg_C"/>
    <property type="match status" value="1"/>
</dbReference>
<feature type="domain" description="OmpR/PhoB-type" evidence="9">
    <location>
        <begin position="122"/>
        <end position="221"/>
    </location>
</feature>
<evidence type="ECO:0000313" key="11">
    <source>
        <dbReference type="Proteomes" id="UP000199318"/>
    </source>
</evidence>
<evidence type="ECO:0000256" key="1">
    <source>
        <dbReference type="ARBA" id="ARBA00022553"/>
    </source>
</evidence>
<feature type="DNA-binding region" description="OmpR/PhoB-type" evidence="7">
    <location>
        <begin position="122"/>
        <end position="221"/>
    </location>
</feature>
<dbReference type="InterPro" id="IPR039420">
    <property type="entry name" value="WalR-like"/>
</dbReference>
<dbReference type="RefSeq" id="WP_093075442.1">
    <property type="nucleotide sequence ID" value="NZ_FOGV01000056.1"/>
</dbReference>
<comment type="caution">
    <text evidence="10">The sequence shown here is derived from an EMBL/GenBank/DDBJ whole genome shotgun (WGS) entry which is preliminary data.</text>
</comment>
<dbReference type="PANTHER" id="PTHR48111:SF73">
    <property type="entry name" value="ALKALINE PHOSPHATASE SYNTHESIS TRANSCRIPTIONAL REGULATORY PROTEIN PHOP"/>
    <property type="match status" value="1"/>
</dbReference>
<dbReference type="PROSITE" id="PS51755">
    <property type="entry name" value="OMPR_PHOB"/>
    <property type="match status" value="1"/>
</dbReference>
<dbReference type="AlphaFoldDB" id="A0A1H9WXJ7"/>
<evidence type="ECO:0000313" key="10">
    <source>
        <dbReference type="EMBL" id="SES38630.1"/>
    </source>
</evidence>
<sequence length="221" mass="25435">MAHILIVDDEQRMIDLLTLYLTPYQHKITSTTSGEDAVDKISEHDFDLVLLDIMMPDRDGWETCTDIRSISDVPIIMVSARDQKPDIVKGLKLGADDYVTKPFDENELTARIDALLRRFSQGDVVEIDGLTWNGMTYELRYQNAPVALTPKEFAMLGYLLKHPNKVFSREQLIELIWGFDSDTEGRTVDSHVRNLREKIRKAGFPIDEHLHTVWGIGYKWI</sequence>
<dbReference type="Pfam" id="PF00072">
    <property type="entry name" value="Response_reg"/>
    <property type="match status" value="1"/>
</dbReference>
<reference evidence="11" key="1">
    <citation type="submission" date="2016-10" db="EMBL/GenBank/DDBJ databases">
        <authorList>
            <person name="de Groot N.N."/>
        </authorList>
    </citation>
    <scope>NUCLEOTIDE SEQUENCE [LARGE SCALE GENOMIC DNA]</scope>
    <source>
        <strain evidence="11">10nlg</strain>
    </source>
</reference>
<dbReference type="PANTHER" id="PTHR48111">
    <property type="entry name" value="REGULATOR OF RPOS"/>
    <property type="match status" value="1"/>
</dbReference>
<dbReference type="OrthoDB" id="9790442at2"/>
<dbReference type="Pfam" id="PF00486">
    <property type="entry name" value="Trans_reg_C"/>
    <property type="match status" value="1"/>
</dbReference>
<accession>A0A1H9WXJ7</accession>
<name>A0A1H9WXJ7_9BACI</name>
<evidence type="ECO:0000259" key="8">
    <source>
        <dbReference type="PROSITE" id="PS50110"/>
    </source>
</evidence>
<dbReference type="SUPFAM" id="SSF52172">
    <property type="entry name" value="CheY-like"/>
    <property type="match status" value="1"/>
</dbReference>
<evidence type="ECO:0000256" key="4">
    <source>
        <dbReference type="ARBA" id="ARBA00023125"/>
    </source>
</evidence>
<feature type="modified residue" description="4-aspartylphosphate" evidence="6">
    <location>
        <position position="52"/>
    </location>
</feature>
<keyword evidence="4 7" id="KW-0238">DNA-binding</keyword>
<evidence type="ECO:0000256" key="5">
    <source>
        <dbReference type="ARBA" id="ARBA00023163"/>
    </source>
</evidence>
<evidence type="ECO:0000256" key="7">
    <source>
        <dbReference type="PROSITE-ProRule" id="PRU01091"/>
    </source>
</evidence>